<feature type="signal peptide" evidence="6">
    <location>
        <begin position="1"/>
        <end position="22"/>
    </location>
</feature>
<protein>
    <submittedName>
        <fullName evidence="8">Family 5 extracellular solute-binding protein</fullName>
    </submittedName>
</protein>
<dbReference type="OrthoDB" id="9801912at2"/>
<keyword evidence="5" id="KW-0653">Protein transport</keyword>
<dbReference type="PROSITE" id="PS51257">
    <property type="entry name" value="PROKAR_LIPOPROTEIN"/>
    <property type="match status" value="1"/>
</dbReference>
<dbReference type="RefSeq" id="WP_003389255.1">
    <property type="nucleotide sequence ID" value="NZ_APBN01000006.1"/>
</dbReference>
<sequence>MKKKWSTSLLCLLMLVSLVATGCNFSGDKGSSSAPGGTAPAADGQQAKKESVINLSFENEIKDLNQFSTSDNISFSVLNNVSEGLYRLDEKHEPQPALAKGVEVSPDGLTYTFTLRDGIKWSNGDPITAADFKFAWLGAMNPQTSKGGYAFILSDYIKGGAEYASGKGSADAVAIDAKDDKTLVVTLNQPTPYFLRLTTFILYFPLNEKFVTEKGADYALKPENMLYAGPYKLTSFDPASGATLVKNENYWDNANVKVEKINLKVIKEQSTALNAYKAGELDRVMLSSADVDTFKNDPEYTTDIEFRTNYIQFNTKGEGTSNLNIRKALQLAYDATILEQVILNNGSKAATGMIPVQMSGVDHKSFRDLQGDLIKADAAKAKEYWEQGVKELGKAPQLKLLVPDDSLSKDLGTFLQSEYKKNLGIDVTVETKTVKARNQQMDEGNYQFGVTGWGADYDDAMTYLDLWANHTPYRGNYENPKYDELIASAKKEVDETKRINMLLEAEKILLAEDAVVSPLFYRGNSFLQKPHVKNLIFHPYGSPVEYKYATVE</sequence>
<proteinExistence type="inferred from homology"/>
<dbReference type="EMBL" id="APBN01000006">
    <property type="protein sequence ID" value="EMT51688.1"/>
    <property type="molecule type" value="Genomic_DNA"/>
</dbReference>
<name>M8DDZ9_9BACL</name>
<dbReference type="FunFam" id="3.10.105.10:FF:000001">
    <property type="entry name" value="Oligopeptide ABC transporter, oligopeptide-binding protein"/>
    <property type="match status" value="1"/>
</dbReference>
<dbReference type="GeneID" id="89501630"/>
<dbReference type="InterPro" id="IPR000914">
    <property type="entry name" value="SBP_5_dom"/>
</dbReference>
<comment type="caution">
    <text evidence="8">The sequence shown here is derived from an EMBL/GenBank/DDBJ whole genome shotgun (WGS) entry which is preliminary data.</text>
</comment>
<evidence type="ECO:0000256" key="1">
    <source>
        <dbReference type="ARBA" id="ARBA00004193"/>
    </source>
</evidence>
<dbReference type="STRING" id="1300222.I532_15136"/>
<dbReference type="Proteomes" id="UP000012081">
    <property type="component" value="Unassembled WGS sequence"/>
</dbReference>
<evidence type="ECO:0000259" key="7">
    <source>
        <dbReference type="Pfam" id="PF00496"/>
    </source>
</evidence>
<dbReference type="InterPro" id="IPR039424">
    <property type="entry name" value="SBP_5"/>
</dbReference>
<accession>M8DDZ9</accession>
<reference evidence="8 9" key="1">
    <citation type="submission" date="2013-03" db="EMBL/GenBank/DDBJ databases">
        <title>Assembly of a new bacterial strain Brevibacillus borstelensis AK1.</title>
        <authorList>
            <person name="Rajan I."/>
            <person name="PoliReddy D."/>
            <person name="Sugumar T."/>
            <person name="Rathinam K."/>
            <person name="Alqarawi S."/>
            <person name="Khalil A.B."/>
            <person name="Sivakumar N."/>
        </authorList>
    </citation>
    <scope>NUCLEOTIDE SEQUENCE [LARGE SCALE GENOMIC DNA]</scope>
    <source>
        <strain evidence="8 9">AK1</strain>
    </source>
</reference>
<dbReference type="PIRSF" id="PIRSF002741">
    <property type="entry name" value="MppA"/>
    <property type="match status" value="1"/>
</dbReference>
<dbReference type="Pfam" id="PF00496">
    <property type="entry name" value="SBP_bac_5"/>
    <property type="match status" value="1"/>
</dbReference>
<dbReference type="GO" id="GO:0030288">
    <property type="term" value="C:outer membrane-bounded periplasmic space"/>
    <property type="evidence" value="ECO:0007669"/>
    <property type="project" value="UniProtKB-ARBA"/>
</dbReference>
<dbReference type="GO" id="GO:0043190">
    <property type="term" value="C:ATP-binding cassette (ABC) transporter complex"/>
    <property type="evidence" value="ECO:0007669"/>
    <property type="project" value="InterPro"/>
</dbReference>
<feature type="domain" description="Solute-binding protein family 5" evidence="7">
    <location>
        <begin position="93"/>
        <end position="471"/>
    </location>
</feature>
<dbReference type="InterPro" id="IPR030678">
    <property type="entry name" value="Peptide/Ni-bd"/>
</dbReference>
<dbReference type="PATRIC" id="fig|1300222.3.peg.3163"/>
<dbReference type="PROSITE" id="PS01040">
    <property type="entry name" value="SBP_BACTERIAL_5"/>
    <property type="match status" value="1"/>
</dbReference>
<keyword evidence="3" id="KW-0813">Transport</keyword>
<dbReference type="InterPro" id="IPR023765">
    <property type="entry name" value="SBP_5_CS"/>
</dbReference>
<evidence type="ECO:0000313" key="8">
    <source>
        <dbReference type="EMBL" id="EMT51688.1"/>
    </source>
</evidence>
<dbReference type="CDD" id="cd08504">
    <property type="entry name" value="PBP2_OppA"/>
    <property type="match status" value="1"/>
</dbReference>
<keyword evidence="4 6" id="KW-0732">Signal</keyword>
<organism evidence="8 9">
    <name type="scientific">Brevibacillus borstelensis AK1</name>
    <dbReference type="NCBI Taxonomy" id="1300222"/>
    <lineage>
        <taxon>Bacteria</taxon>
        <taxon>Bacillati</taxon>
        <taxon>Bacillota</taxon>
        <taxon>Bacilli</taxon>
        <taxon>Bacillales</taxon>
        <taxon>Paenibacillaceae</taxon>
        <taxon>Brevibacillus</taxon>
    </lineage>
</organism>
<dbReference type="PANTHER" id="PTHR30290:SF10">
    <property type="entry name" value="PERIPLASMIC OLIGOPEPTIDE-BINDING PROTEIN-RELATED"/>
    <property type="match status" value="1"/>
</dbReference>
<evidence type="ECO:0000313" key="9">
    <source>
        <dbReference type="Proteomes" id="UP000012081"/>
    </source>
</evidence>
<dbReference type="GO" id="GO:1904680">
    <property type="term" value="F:peptide transmembrane transporter activity"/>
    <property type="evidence" value="ECO:0007669"/>
    <property type="project" value="TreeGrafter"/>
</dbReference>
<keyword evidence="5" id="KW-0571">Peptide transport</keyword>
<keyword evidence="9" id="KW-1185">Reference proteome</keyword>
<dbReference type="PANTHER" id="PTHR30290">
    <property type="entry name" value="PERIPLASMIC BINDING COMPONENT OF ABC TRANSPORTER"/>
    <property type="match status" value="1"/>
</dbReference>
<evidence type="ECO:0000256" key="4">
    <source>
        <dbReference type="ARBA" id="ARBA00022729"/>
    </source>
</evidence>
<evidence type="ECO:0000256" key="5">
    <source>
        <dbReference type="ARBA" id="ARBA00022856"/>
    </source>
</evidence>
<comment type="similarity">
    <text evidence="2">Belongs to the bacterial solute-binding protein 5 family.</text>
</comment>
<feature type="chain" id="PRO_5038410977" evidence="6">
    <location>
        <begin position="23"/>
        <end position="552"/>
    </location>
</feature>
<evidence type="ECO:0000256" key="2">
    <source>
        <dbReference type="ARBA" id="ARBA00005695"/>
    </source>
</evidence>
<dbReference type="GO" id="GO:0015833">
    <property type="term" value="P:peptide transport"/>
    <property type="evidence" value="ECO:0007669"/>
    <property type="project" value="UniProtKB-KW"/>
</dbReference>
<dbReference type="FunFam" id="3.90.76.10:FF:000001">
    <property type="entry name" value="Oligopeptide ABC transporter substrate-binding protein"/>
    <property type="match status" value="1"/>
</dbReference>
<gene>
    <name evidence="8" type="ORF">I532_15136</name>
</gene>
<evidence type="ECO:0000256" key="6">
    <source>
        <dbReference type="SAM" id="SignalP"/>
    </source>
</evidence>
<dbReference type="AlphaFoldDB" id="M8DDZ9"/>
<comment type="subcellular location">
    <subcellularLocation>
        <location evidence="1">Cell membrane</location>
        <topology evidence="1">Lipid-anchor</topology>
    </subcellularLocation>
</comment>
<evidence type="ECO:0000256" key="3">
    <source>
        <dbReference type="ARBA" id="ARBA00022448"/>
    </source>
</evidence>
<dbReference type="SUPFAM" id="SSF53850">
    <property type="entry name" value="Periplasmic binding protein-like II"/>
    <property type="match status" value="1"/>
</dbReference>
<dbReference type="Gene3D" id="3.40.190.10">
    <property type="entry name" value="Periplasmic binding protein-like II"/>
    <property type="match status" value="1"/>
</dbReference>
<dbReference type="Gene3D" id="3.10.105.10">
    <property type="entry name" value="Dipeptide-binding Protein, Domain 3"/>
    <property type="match status" value="1"/>
</dbReference>
<dbReference type="Gene3D" id="3.90.76.10">
    <property type="entry name" value="Dipeptide-binding Protein, Domain 1"/>
    <property type="match status" value="1"/>
</dbReference>